<dbReference type="Pfam" id="PF01966">
    <property type="entry name" value="HD"/>
    <property type="match status" value="1"/>
</dbReference>
<dbReference type="AlphaFoldDB" id="A0A6I1GDE5"/>
<dbReference type="CDD" id="cd00077">
    <property type="entry name" value="HDc"/>
    <property type="match status" value="1"/>
</dbReference>
<gene>
    <name evidence="2" type="ORF">F7D09_1833</name>
</gene>
<evidence type="ECO:0000259" key="1">
    <source>
        <dbReference type="Pfam" id="PF01966"/>
    </source>
</evidence>
<dbReference type="PANTHER" id="PTHR38659">
    <property type="entry name" value="METAL-DEPENDENT PHOSPHOHYDROLASE"/>
    <property type="match status" value="1"/>
</dbReference>
<accession>A0A6I1GDE5</accession>
<reference evidence="2 3" key="1">
    <citation type="submission" date="2019-09" db="EMBL/GenBank/DDBJ databases">
        <title>Characterization of the phylogenetic diversity of two novel species belonging to the genus Bifidobacterium: Bifidobacterium cebidarum sp. nov. and Bifidobacterium leontopitheci sp. nov.</title>
        <authorList>
            <person name="Lugli G.A."/>
            <person name="Duranti S."/>
            <person name="Milani C."/>
            <person name="Turroni F."/>
            <person name="Ventura M."/>
        </authorList>
    </citation>
    <scope>NUCLEOTIDE SEQUENCE [LARGE SCALE GENOMIC DNA]</scope>
    <source>
        <strain evidence="2 3">LMG 31471</strain>
    </source>
</reference>
<organism evidence="2 3">
    <name type="scientific">Bifidobacterium leontopitheci</name>
    <dbReference type="NCBI Taxonomy" id="2650774"/>
    <lineage>
        <taxon>Bacteria</taxon>
        <taxon>Bacillati</taxon>
        <taxon>Actinomycetota</taxon>
        <taxon>Actinomycetes</taxon>
        <taxon>Bifidobacteriales</taxon>
        <taxon>Bifidobacteriaceae</taxon>
        <taxon>Bifidobacterium</taxon>
    </lineage>
</organism>
<dbReference type="SUPFAM" id="SSF109604">
    <property type="entry name" value="HD-domain/PDEase-like"/>
    <property type="match status" value="1"/>
</dbReference>
<comment type="caution">
    <text evidence="2">The sequence shown here is derived from an EMBL/GenBank/DDBJ whole genome shotgun (WGS) entry which is preliminary data.</text>
</comment>
<evidence type="ECO:0000313" key="3">
    <source>
        <dbReference type="Proteomes" id="UP000441772"/>
    </source>
</evidence>
<proteinExistence type="predicted"/>
<sequence length="251" mass="27958">MGRMTGYIPTLDQIDVLHHRIAPSQEAYDLIHTHCVVVATIARQIARRQNQLFAMRCKLGEGSGNALAAAAQDTQTAPESTDGVTGGKVPPRLIDEHLVTIGGLLHDIGTYRVLKHDGTDGEPLKFSGKDYIKHGLLGYEYLREQGVDESIAEFARNHTGVGLTRQMVIDQHLPLPASDYSPKTLEQEIVMVADKYNSKSLPPKFLTVDAYTRKAAKYGEDNKRRWLELVEQYGVPDVPALAERFHMRIVD</sequence>
<evidence type="ECO:0000313" key="2">
    <source>
        <dbReference type="EMBL" id="KAB7789660.1"/>
    </source>
</evidence>
<feature type="domain" description="HD" evidence="1">
    <location>
        <begin position="33"/>
        <end position="196"/>
    </location>
</feature>
<dbReference type="GO" id="GO:0016787">
    <property type="term" value="F:hydrolase activity"/>
    <property type="evidence" value="ECO:0007669"/>
    <property type="project" value="UniProtKB-KW"/>
</dbReference>
<dbReference type="InterPro" id="IPR006674">
    <property type="entry name" value="HD_domain"/>
</dbReference>
<keyword evidence="3" id="KW-1185">Reference proteome</keyword>
<name>A0A6I1GDE5_9BIFI</name>
<dbReference type="PANTHER" id="PTHR38659:SF2">
    <property type="entry name" value="HDIG DOMAIN PROTEIN"/>
    <property type="match status" value="1"/>
</dbReference>
<dbReference type="InterPro" id="IPR003607">
    <property type="entry name" value="HD/PDEase_dom"/>
</dbReference>
<dbReference type="Proteomes" id="UP000441772">
    <property type="component" value="Unassembled WGS sequence"/>
</dbReference>
<protein>
    <submittedName>
        <fullName evidence="2">Phosphohydrolase</fullName>
    </submittedName>
</protein>
<dbReference type="EMBL" id="WBVT01000037">
    <property type="protein sequence ID" value="KAB7789660.1"/>
    <property type="molecule type" value="Genomic_DNA"/>
</dbReference>
<keyword evidence="2" id="KW-0378">Hydrolase</keyword>
<dbReference type="Gene3D" id="1.10.3210.10">
    <property type="entry name" value="Hypothetical protein af1432"/>
    <property type="match status" value="1"/>
</dbReference>